<dbReference type="Proteomes" id="UP001183222">
    <property type="component" value="Unassembled WGS sequence"/>
</dbReference>
<evidence type="ECO:0000259" key="1">
    <source>
        <dbReference type="Pfam" id="PF07687"/>
    </source>
</evidence>
<dbReference type="Pfam" id="PF01546">
    <property type="entry name" value="Peptidase_M20"/>
    <property type="match status" value="1"/>
</dbReference>
<dbReference type="SUPFAM" id="SSF55031">
    <property type="entry name" value="Bacterial exopeptidase dimerisation domain"/>
    <property type="match status" value="1"/>
</dbReference>
<dbReference type="PANTHER" id="PTHR11014">
    <property type="entry name" value="PEPTIDASE M20 FAMILY MEMBER"/>
    <property type="match status" value="1"/>
</dbReference>
<feature type="domain" description="Peptidase M20 dimerisation" evidence="1">
    <location>
        <begin position="197"/>
        <end position="289"/>
    </location>
</feature>
<evidence type="ECO:0000313" key="3">
    <source>
        <dbReference type="Proteomes" id="UP001183222"/>
    </source>
</evidence>
<gene>
    <name evidence="2" type="ORF">RM425_08420</name>
</gene>
<dbReference type="InterPro" id="IPR002933">
    <property type="entry name" value="Peptidase_M20"/>
</dbReference>
<organism evidence="2 3">
    <name type="scientific">Blastococcus goldschmidtiae</name>
    <dbReference type="NCBI Taxonomy" id="3075546"/>
    <lineage>
        <taxon>Bacteria</taxon>
        <taxon>Bacillati</taxon>
        <taxon>Actinomycetota</taxon>
        <taxon>Actinomycetes</taxon>
        <taxon>Geodermatophilales</taxon>
        <taxon>Geodermatophilaceae</taxon>
        <taxon>Blastococcus</taxon>
    </lineage>
</organism>
<dbReference type="Pfam" id="PF07687">
    <property type="entry name" value="M20_dimer"/>
    <property type="match status" value="1"/>
</dbReference>
<comment type="caution">
    <text evidence="2">The sequence shown here is derived from an EMBL/GenBank/DDBJ whole genome shotgun (WGS) entry which is preliminary data.</text>
</comment>
<dbReference type="PANTHER" id="PTHR11014:SF63">
    <property type="entry name" value="METALLOPEPTIDASE, PUTATIVE (AFU_ORTHOLOGUE AFUA_6G09600)-RELATED"/>
    <property type="match status" value="1"/>
</dbReference>
<dbReference type="InterPro" id="IPR036264">
    <property type="entry name" value="Bact_exopeptidase_dim_dom"/>
</dbReference>
<dbReference type="RefSeq" id="WP_311344749.1">
    <property type="nucleotide sequence ID" value="NZ_JAVREI010000004.1"/>
</dbReference>
<dbReference type="SUPFAM" id="SSF53187">
    <property type="entry name" value="Zn-dependent exopeptidases"/>
    <property type="match status" value="1"/>
</dbReference>
<dbReference type="EMBL" id="JAVREI010000004">
    <property type="protein sequence ID" value="MDT0275926.1"/>
    <property type="molecule type" value="Genomic_DNA"/>
</dbReference>
<dbReference type="InterPro" id="IPR017439">
    <property type="entry name" value="Amidohydrolase"/>
</dbReference>
<dbReference type="NCBIfam" id="TIGR01891">
    <property type="entry name" value="amidohydrolases"/>
    <property type="match status" value="1"/>
</dbReference>
<dbReference type="Gene3D" id="3.40.630.10">
    <property type="entry name" value="Zn peptidases"/>
    <property type="match status" value="1"/>
</dbReference>
<accession>A0ABU2K6Y7</accession>
<dbReference type="InterPro" id="IPR011650">
    <property type="entry name" value="Peptidase_M20_dimer"/>
</dbReference>
<protein>
    <submittedName>
        <fullName evidence="2">Amidohydrolase</fullName>
    </submittedName>
</protein>
<sequence>MTSHPAHEHAMPLDHRAGAAASDVLDLYCDLHAHPELAFAEKRTAAVVAERLTAMGLEVRTGVGGTGVVGILRNGTGPTVLLRADMDALPIEEATGLPYAAPAGPDAAMHACGHDMHVASLIGALDVLTDRRSGWRGTVVAVFQPAEEIGEGAQAMIDGGLGTFIPRPDVCLGQHVGPLPVGVVVSRGGPIMAAADSLRVRLHGRGGHASSPETTIDPVLLAASVITRLQGIVAREIRATDPAVVTVAAVHAGDKENVIPETAELTLNVRSFAEPVRERILAAVRRIVTGEATVSGAPREPEFETISAFPVTVNDGAATARTLGALSRAGLATAELPQPLSASEDFGRLAESFGCPSVFWHWGGTDPAAFSDDDLAGLRGGKLPDHVPTNHSPRFAPQPEPTLAAGITAMVAAAEEWLGTAADDPAETRPHERADA</sequence>
<name>A0ABU2K6Y7_9ACTN</name>
<keyword evidence="3" id="KW-1185">Reference proteome</keyword>
<reference evidence="3" key="1">
    <citation type="submission" date="2023-07" db="EMBL/GenBank/DDBJ databases">
        <title>30 novel species of actinomycetes from the DSMZ collection.</title>
        <authorList>
            <person name="Nouioui I."/>
        </authorList>
    </citation>
    <scope>NUCLEOTIDE SEQUENCE [LARGE SCALE GENOMIC DNA]</scope>
    <source>
        <strain evidence="3">DSM 46792</strain>
    </source>
</reference>
<dbReference type="Gene3D" id="3.30.70.360">
    <property type="match status" value="1"/>
</dbReference>
<proteinExistence type="predicted"/>
<evidence type="ECO:0000313" key="2">
    <source>
        <dbReference type="EMBL" id="MDT0275926.1"/>
    </source>
</evidence>